<dbReference type="InterPro" id="IPR018060">
    <property type="entry name" value="HTH_AraC"/>
</dbReference>
<evidence type="ECO:0000256" key="2">
    <source>
        <dbReference type="ARBA" id="ARBA00023125"/>
    </source>
</evidence>
<dbReference type="AlphaFoldDB" id="A0A371NPP4"/>
<organism evidence="5 6">
    <name type="scientific">Microbacterium bovistercoris</name>
    <dbReference type="NCBI Taxonomy" id="2293570"/>
    <lineage>
        <taxon>Bacteria</taxon>
        <taxon>Bacillati</taxon>
        <taxon>Actinomycetota</taxon>
        <taxon>Actinomycetes</taxon>
        <taxon>Micrococcales</taxon>
        <taxon>Microbacteriaceae</taxon>
        <taxon>Microbacterium</taxon>
    </lineage>
</organism>
<dbReference type="InterPro" id="IPR018062">
    <property type="entry name" value="HTH_AraC-typ_CS"/>
</dbReference>
<dbReference type="PANTHER" id="PTHR46796">
    <property type="entry name" value="HTH-TYPE TRANSCRIPTIONAL ACTIVATOR RHAS-RELATED"/>
    <property type="match status" value="1"/>
</dbReference>
<dbReference type="OrthoDB" id="9801123at2"/>
<dbReference type="PANTHER" id="PTHR46796:SF7">
    <property type="entry name" value="ARAC FAMILY TRANSCRIPTIONAL REGULATOR"/>
    <property type="match status" value="1"/>
</dbReference>
<evidence type="ECO:0000313" key="5">
    <source>
        <dbReference type="EMBL" id="REJ04164.1"/>
    </source>
</evidence>
<keyword evidence="6" id="KW-1185">Reference proteome</keyword>
<dbReference type="SMART" id="SM00342">
    <property type="entry name" value="HTH_ARAC"/>
    <property type="match status" value="1"/>
</dbReference>
<dbReference type="SUPFAM" id="SSF46689">
    <property type="entry name" value="Homeodomain-like"/>
    <property type="match status" value="2"/>
</dbReference>
<keyword evidence="2" id="KW-0238">DNA-binding</keyword>
<dbReference type="InterPro" id="IPR009057">
    <property type="entry name" value="Homeodomain-like_sf"/>
</dbReference>
<dbReference type="Pfam" id="PF12833">
    <property type="entry name" value="HTH_18"/>
    <property type="match status" value="1"/>
</dbReference>
<evidence type="ECO:0000256" key="1">
    <source>
        <dbReference type="ARBA" id="ARBA00023015"/>
    </source>
</evidence>
<dbReference type="InterPro" id="IPR050204">
    <property type="entry name" value="AraC_XylS_family_regulators"/>
</dbReference>
<evidence type="ECO:0000256" key="3">
    <source>
        <dbReference type="ARBA" id="ARBA00023163"/>
    </source>
</evidence>
<reference evidence="5 6" key="1">
    <citation type="submission" date="2018-08" db="EMBL/GenBank/DDBJ databases">
        <title>Isolation, diversity and antifungal activity of Actinobacteria from cow dung.</title>
        <authorList>
            <person name="Ling L."/>
        </authorList>
    </citation>
    <scope>NUCLEOTIDE SEQUENCE [LARGE SCALE GENOMIC DNA]</scope>
    <source>
        <strain evidence="5 6">NEAU-LLE</strain>
    </source>
</reference>
<evidence type="ECO:0000313" key="6">
    <source>
        <dbReference type="Proteomes" id="UP000262172"/>
    </source>
</evidence>
<proteinExistence type="predicted"/>
<dbReference type="EMBL" id="QUAB01000048">
    <property type="protein sequence ID" value="REJ04164.1"/>
    <property type="molecule type" value="Genomic_DNA"/>
</dbReference>
<accession>A0A371NPP4</accession>
<dbReference type="Gene3D" id="1.10.10.60">
    <property type="entry name" value="Homeodomain-like"/>
    <property type="match status" value="2"/>
</dbReference>
<keyword evidence="3" id="KW-0804">Transcription</keyword>
<sequence>MTPPRAGGDDRGAGDPGAALETLLEAVEVRIREQLRYRLADETLVLDPDALAFAYVLSGELQIRSAGLSGRSIGTGDVLLVGGQHTTTLVAQGAASVLVSELALADEAAHIAALLPDLAWITGFATLEPAAAALAQVMGVDAGAECENRSGDGPICRMMAKTVLASVIRAWAANGCAPEGWPYAASDPFLDRVVDAIHADPGRDWTVESLAAVGAMSRSVFAERFRETYGQSPAGYVTSVRMRSAQELLSRGLGVSVVSRELGYASDEGFSRAFRRHVGDTPSAWRAQRRLATA</sequence>
<dbReference type="PROSITE" id="PS00041">
    <property type="entry name" value="HTH_ARAC_FAMILY_1"/>
    <property type="match status" value="1"/>
</dbReference>
<dbReference type="GO" id="GO:0003700">
    <property type="term" value="F:DNA-binding transcription factor activity"/>
    <property type="evidence" value="ECO:0007669"/>
    <property type="project" value="InterPro"/>
</dbReference>
<comment type="caution">
    <text evidence="5">The sequence shown here is derived from an EMBL/GenBank/DDBJ whole genome shotgun (WGS) entry which is preliminary data.</text>
</comment>
<feature type="domain" description="HTH araC/xylS-type" evidence="4">
    <location>
        <begin position="191"/>
        <end position="288"/>
    </location>
</feature>
<dbReference type="PROSITE" id="PS01124">
    <property type="entry name" value="HTH_ARAC_FAMILY_2"/>
    <property type="match status" value="1"/>
</dbReference>
<name>A0A371NPP4_9MICO</name>
<dbReference type="GO" id="GO:0043565">
    <property type="term" value="F:sequence-specific DNA binding"/>
    <property type="evidence" value="ECO:0007669"/>
    <property type="project" value="InterPro"/>
</dbReference>
<dbReference type="Proteomes" id="UP000262172">
    <property type="component" value="Unassembled WGS sequence"/>
</dbReference>
<keyword evidence="1" id="KW-0805">Transcription regulation</keyword>
<gene>
    <name evidence="5" type="ORF">DY023_17155</name>
</gene>
<protein>
    <submittedName>
        <fullName evidence="5">AraC family transcriptional regulator</fullName>
    </submittedName>
</protein>
<evidence type="ECO:0000259" key="4">
    <source>
        <dbReference type="PROSITE" id="PS01124"/>
    </source>
</evidence>